<dbReference type="InterPro" id="IPR050291">
    <property type="entry name" value="CDF_Transporter"/>
</dbReference>
<evidence type="ECO:0000256" key="2">
    <source>
        <dbReference type="ARBA" id="ARBA00008114"/>
    </source>
</evidence>
<dbReference type="GO" id="GO:0005886">
    <property type="term" value="C:plasma membrane"/>
    <property type="evidence" value="ECO:0007669"/>
    <property type="project" value="TreeGrafter"/>
</dbReference>
<dbReference type="SUPFAM" id="SSF161111">
    <property type="entry name" value="Cation efflux protein transmembrane domain-like"/>
    <property type="match status" value="1"/>
</dbReference>
<comment type="subcellular location">
    <subcellularLocation>
        <location evidence="1">Membrane</location>
        <topology evidence="1">Multi-pass membrane protein</topology>
    </subcellularLocation>
</comment>
<dbReference type="RefSeq" id="WP_077130280.1">
    <property type="nucleotide sequence ID" value="NZ_CP014263.1"/>
</dbReference>
<dbReference type="PANTHER" id="PTHR43840:SF15">
    <property type="entry name" value="MITOCHONDRIAL METAL TRANSPORTER 1-RELATED"/>
    <property type="match status" value="1"/>
</dbReference>
<dbReference type="AlphaFoldDB" id="A0A1P9WTY4"/>
<proteinExistence type="inferred from homology"/>
<evidence type="ECO:0000256" key="4">
    <source>
        <dbReference type="ARBA" id="ARBA00022692"/>
    </source>
</evidence>
<accession>A0A1P9WTY4</accession>
<evidence type="ECO:0000256" key="6">
    <source>
        <dbReference type="ARBA" id="ARBA00023136"/>
    </source>
</evidence>
<evidence type="ECO:0000313" key="9">
    <source>
        <dbReference type="EMBL" id="AQG78837.1"/>
    </source>
</evidence>
<dbReference type="PANTHER" id="PTHR43840">
    <property type="entry name" value="MITOCHONDRIAL METAL TRANSPORTER 1-RELATED"/>
    <property type="match status" value="1"/>
</dbReference>
<organism evidence="9 10">
    <name type="scientific">Spirosoma montaniterrae</name>
    <dbReference type="NCBI Taxonomy" id="1178516"/>
    <lineage>
        <taxon>Bacteria</taxon>
        <taxon>Pseudomonadati</taxon>
        <taxon>Bacteroidota</taxon>
        <taxon>Cytophagia</taxon>
        <taxon>Cytophagales</taxon>
        <taxon>Cytophagaceae</taxon>
        <taxon>Spirosoma</taxon>
    </lineage>
</organism>
<reference evidence="9 10" key="1">
    <citation type="submission" date="2016-01" db="EMBL/GenBank/DDBJ databases">
        <authorList>
            <person name="Oliw E.H."/>
        </authorList>
    </citation>
    <scope>NUCLEOTIDE SEQUENCE [LARGE SCALE GENOMIC DNA]</scope>
    <source>
        <strain evidence="9 10">DY10</strain>
    </source>
</reference>
<dbReference type="InterPro" id="IPR027469">
    <property type="entry name" value="Cation_efflux_TMD_sf"/>
</dbReference>
<feature type="transmembrane region" description="Helical" evidence="7">
    <location>
        <begin position="152"/>
        <end position="170"/>
    </location>
</feature>
<evidence type="ECO:0000259" key="8">
    <source>
        <dbReference type="PROSITE" id="PS51379"/>
    </source>
</evidence>
<evidence type="ECO:0000256" key="3">
    <source>
        <dbReference type="ARBA" id="ARBA00022448"/>
    </source>
</evidence>
<evidence type="ECO:0000313" key="10">
    <source>
        <dbReference type="Proteomes" id="UP000187941"/>
    </source>
</evidence>
<dbReference type="PROSITE" id="PS51379">
    <property type="entry name" value="4FE4S_FER_2"/>
    <property type="match status" value="1"/>
</dbReference>
<dbReference type="Gene3D" id="3.30.70.1350">
    <property type="entry name" value="Cation efflux protein, cytoplasmic domain"/>
    <property type="match status" value="1"/>
</dbReference>
<dbReference type="Pfam" id="PF16916">
    <property type="entry name" value="ZT_dimer"/>
    <property type="match status" value="1"/>
</dbReference>
<dbReference type="SUPFAM" id="SSF160240">
    <property type="entry name" value="Cation efflux protein cytoplasmic domain-like"/>
    <property type="match status" value="1"/>
</dbReference>
<sequence length="341" mass="38037">MLTQRIKYRWMGISLGLSVVLLLIKFTAYFLTGSAAILTDAIESIVNVIASGFAFYSIYLAGQPRDQNHPYGHGKVEFLSSGFEGAMILSAGIVILWQSILSFFEPHELTNLDWGVVLIGLTAAANAFVGWRLIRIGQKTDSLALTADGHHLLLDTFSSGIVMAGIGIVALTGQRWIDSVLSLGLSLVIIYNGIRLVRQSVARLMDETDAPTLDRVVSLLNVHKDRNWIDVHNLRIQKYGADLHIDCHLTLPYYWELTQVHDEVHHFEDTLKEGFSNEVEIFVHTDPCMKECCHYCRVADCPVRAFAFVRDVDWTAGNLPLNQKHFVPLTPTPSDSLKSGD</sequence>
<dbReference type="NCBIfam" id="TIGR01297">
    <property type="entry name" value="CDF"/>
    <property type="match status" value="1"/>
</dbReference>
<feature type="transmembrane region" description="Helical" evidence="7">
    <location>
        <begin position="83"/>
        <end position="100"/>
    </location>
</feature>
<dbReference type="KEGG" id="smon:AWR27_05570"/>
<dbReference type="GO" id="GO:0015341">
    <property type="term" value="F:zinc efflux antiporter activity"/>
    <property type="evidence" value="ECO:0007669"/>
    <property type="project" value="TreeGrafter"/>
</dbReference>
<dbReference type="OrthoDB" id="9806522at2"/>
<feature type="transmembrane region" description="Helical" evidence="7">
    <location>
        <begin position="176"/>
        <end position="194"/>
    </location>
</feature>
<dbReference type="InterPro" id="IPR058533">
    <property type="entry name" value="Cation_efflux_TM"/>
</dbReference>
<gene>
    <name evidence="9" type="ORF">AWR27_05570</name>
</gene>
<feature type="transmembrane region" description="Helical" evidence="7">
    <location>
        <begin position="112"/>
        <end position="131"/>
    </location>
</feature>
<dbReference type="Pfam" id="PF01545">
    <property type="entry name" value="Cation_efflux"/>
    <property type="match status" value="1"/>
</dbReference>
<keyword evidence="6 7" id="KW-0472">Membrane</keyword>
<feature type="transmembrane region" description="Helical" evidence="7">
    <location>
        <begin position="12"/>
        <end position="32"/>
    </location>
</feature>
<evidence type="ECO:0000256" key="5">
    <source>
        <dbReference type="ARBA" id="ARBA00022989"/>
    </source>
</evidence>
<keyword evidence="3" id="KW-0813">Transport</keyword>
<keyword evidence="10" id="KW-1185">Reference proteome</keyword>
<name>A0A1P9WTY4_9BACT</name>
<dbReference type="GO" id="GO:0015086">
    <property type="term" value="F:cadmium ion transmembrane transporter activity"/>
    <property type="evidence" value="ECO:0007669"/>
    <property type="project" value="TreeGrafter"/>
</dbReference>
<dbReference type="GO" id="GO:0006882">
    <property type="term" value="P:intracellular zinc ion homeostasis"/>
    <property type="evidence" value="ECO:0007669"/>
    <property type="project" value="TreeGrafter"/>
</dbReference>
<dbReference type="STRING" id="1178516.AWR27_05570"/>
<dbReference type="InterPro" id="IPR002524">
    <property type="entry name" value="Cation_efflux"/>
</dbReference>
<dbReference type="EMBL" id="CP014263">
    <property type="protein sequence ID" value="AQG78837.1"/>
    <property type="molecule type" value="Genomic_DNA"/>
</dbReference>
<dbReference type="InterPro" id="IPR027470">
    <property type="entry name" value="Cation_efflux_CTD"/>
</dbReference>
<dbReference type="InterPro" id="IPR017896">
    <property type="entry name" value="4Fe4S_Fe-S-bd"/>
</dbReference>
<dbReference type="InterPro" id="IPR036837">
    <property type="entry name" value="Cation_efflux_CTD_sf"/>
</dbReference>
<evidence type="ECO:0000256" key="7">
    <source>
        <dbReference type="SAM" id="Phobius"/>
    </source>
</evidence>
<keyword evidence="4 7" id="KW-0812">Transmembrane</keyword>
<dbReference type="Proteomes" id="UP000187941">
    <property type="component" value="Chromosome"/>
</dbReference>
<keyword evidence="5 7" id="KW-1133">Transmembrane helix</keyword>
<dbReference type="GO" id="GO:0015093">
    <property type="term" value="F:ferrous iron transmembrane transporter activity"/>
    <property type="evidence" value="ECO:0007669"/>
    <property type="project" value="TreeGrafter"/>
</dbReference>
<protein>
    <submittedName>
        <fullName evidence="9">Cation diffusion facilitator family transporter</fullName>
    </submittedName>
</protein>
<evidence type="ECO:0000256" key="1">
    <source>
        <dbReference type="ARBA" id="ARBA00004141"/>
    </source>
</evidence>
<feature type="domain" description="4Fe-4S ferredoxin-type" evidence="8">
    <location>
        <begin position="279"/>
        <end position="311"/>
    </location>
</feature>
<dbReference type="Gene3D" id="1.20.1510.10">
    <property type="entry name" value="Cation efflux protein transmembrane domain"/>
    <property type="match status" value="1"/>
</dbReference>
<feature type="transmembrane region" description="Helical" evidence="7">
    <location>
        <begin position="44"/>
        <end position="62"/>
    </location>
</feature>
<comment type="similarity">
    <text evidence="2">Belongs to the cation diffusion facilitator (CDF) transporter (TC 2.A.4) family.</text>
</comment>